<dbReference type="PROSITE" id="PS51257">
    <property type="entry name" value="PROKAR_LIPOPROTEIN"/>
    <property type="match status" value="1"/>
</dbReference>
<organism evidence="2 3">
    <name type="scientific">Actinomarinicola tropica</name>
    <dbReference type="NCBI Taxonomy" id="2789776"/>
    <lineage>
        <taxon>Bacteria</taxon>
        <taxon>Bacillati</taxon>
        <taxon>Actinomycetota</taxon>
        <taxon>Acidimicrobiia</taxon>
        <taxon>Acidimicrobiales</taxon>
        <taxon>Iamiaceae</taxon>
        <taxon>Actinomarinicola</taxon>
    </lineage>
</organism>
<dbReference type="KEGG" id="atq:GH723_05990"/>
<keyword evidence="1" id="KW-0732">Signal</keyword>
<dbReference type="AlphaFoldDB" id="A0A5Q2RKW3"/>
<proteinExistence type="predicted"/>
<evidence type="ECO:0000313" key="3">
    <source>
        <dbReference type="Proteomes" id="UP000334019"/>
    </source>
</evidence>
<accession>A0A5Q2RKW3</accession>
<evidence type="ECO:0000256" key="1">
    <source>
        <dbReference type="SAM" id="SignalP"/>
    </source>
</evidence>
<dbReference type="Proteomes" id="UP000334019">
    <property type="component" value="Chromosome"/>
</dbReference>
<keyword evidence="3" id="KW-1185">Reference proteome</keyword>
<feature type="signal peptide" evidence="1">
    <location>
        <begin position="1"/>
        <end position="20"/>
    </location>
</feature>
<sequence length="189" mass="19648">MRRSLIALIALSLLTSVAAACGDDDGDADAPVSEEGGGASSDVDELAEDLGVDDMVESQEAAQEAQGGGHATITIGDQTWEFDSVLCNVGPSETGRDDTEFVLSSIQDGLQLDATINTEFGHSISLNDIEDLANPSVSYGFTDIGAVTGGEITEVIQVDGKDVYAEAAFYDDTSESFEEIPGELTATCP</sequence>
<evidence type="ECO:0000313" key="2">
    <source>
        <dbReference type="EMBL" id="QGG94697.1"/>
    </source>
</evidence>
<reference evidence="2 3" key="1">
    <citation type="submission" date="2019-11" db="EMBL/GenBank/DDBJ databases">
        <authorList>
            <person name="He Y."/>
        </authorList>
    </citation>
    <scope>NUCLEOTIDE SEQUENCE [LARGE SCALE GENOMIC DNA]</scope>
    <source>
        <strain evidence="2 3">SCSIO 58843</strain>
    </source>
</reference>
<evidence type="ECO:0008006" key="4">
    <source>
        <dbReference type="Google" id="ProtNLM"/>
    </source>
</evidence>
<dbReference type="RefSeq" id="WP_153758803.1">
    <property type="nucleotide sequence ID" value="NZ_CP045851.1"/>
</dbReference>
<dbReference type="EMBL" id="CP045851">
    <property type="protein sequence ID" value="QGG94697.1"/>
    <property type="molecule type" value="Genomic_DNA"/>
</dbReference>
<feature type="chain" id="PRO_5038444818" description="Lipoprotein" evidence="1">
    <location>
        <begin position="21"/>
        <end position="189"/>
    </location>
</feature>
<protein>
    <recommendedName>
        <fullName evidence="4">Lipoprotein</fullName>
    </recommendedName>
</protein>
<gene>
    <name evidence="2" type="ORF">GH723_05990</name>
</gene>
<name>A0A5Q2RKW3_9ACTN</name>